<keyword evidence="3" id="KW-1185">Reference proteome</keyword>
<name>A0A1I4Z424_9MICO</name>
<evidence type="ECO:0000256" key="1">
    <source>
        <dbReference type="SAM" id="MobiDB-lite"/>
    </source>
</evidence>
<dbReference type="AlphaFoldDB" id="A0A1I4Z424"/>
<dbReference type="EMBL" id="FOVM01000001">
    <property type="protein sequence ID" value="SFN45002.1"/>
    <property type="molecule type" value="Genomic_DNA"/>
</dbReference>
<evidence type="ECO:0000313" key="2">
    <source>
        <dbReference type="EMBL" id="SFN45002.1"/>
    </source>
</evidence>
<protein>
    <submittedName>
        <fullName evidence="2">Uncharacterized protein</fullName>
    </submittedName>
</protein>
<dbReference type="Proteomes" id="UP000198867">
    <property type="component" value="Unassembled WGS sequence"/>
</dbReference>
<feature type="region of interest" description="Disordered" evidence="1">
    <location>
        <begin position="1"/>
        <end position="99"/>
    </location>
</feature>
<organism evidence="2 3">
    <name type="scientific">Mycetocola miduiensis</name>
    <dbReference type="NCBI Taxonomy" id="995034"/>
    <lineage>
        <taxon>Bacteria</taxon>
        <taxon>Bacillati</taxon>
        <taxon>Actinomycetota</taxon>
        <taxon>Actinomycetes</taxon>
        <taxon>Micrococcales</taxon>
        <taxon>Microbacteriaceae</taxon>
        <taxon>Mycetocola</taxon>
    </lineage>
</organism>
<dbReference type="RefSeq" id="WP_245762353.1">
    <property type="nucleotide sequence ID" value="NZ_FOVM01000001.1"/>
</dbReference>
<reference evidence="3" key="1">
    <citation type="submission" date="2016-10" db="EMBL/GenBank/DDBJ databases">
        <authorList>
            <person name="Varghese N."/>
            <person name="Submissions S."/>
        </authorList>
    </citation>
    <scope>NUCLEOTIDE SEQUENCE [LARGE SCALE GENOMIC DNA]</scope>
    <source>
        <strain evidence="3">CGMCC 1.11101</strain>
    </source>
</reference>
<proteinExistence type="predicted"/>
<feature type="compositionally biased region" description="Polar residues" evidence="1">
    <location>
        <begin position="1"/>
        <end position="29"/>
    </location>
</feature>
<evidence type="ECO:0000313" key="3">
    <source>
        <dbReference type="Proteomes" id="UP000198867"/>
    </source>
</evidence>
<accession>A0A1I4Z424</accession>
<gene>
    <name evidence="2" type="ORF">SAMN05216219_0722</name>
</gene>
<feature type="compositionally biased region" description="Acidic residues" evidence="1">
    <location>
        <begin position="79"/>
        <end position="92"/>
    </location>
</feature>
<sequence length="99" mass="10331">MSDETLNPGNAPSGDPVTQANTGGNLNDTEQTDKDMSYSPSSGRETEQLQDSPQSQALDDQDIDPENVNLLPGTGGPDDVGDIEVDPDEIDLEGNAGIS</sequence>
<feature type="compositionally biased region" description="Polar residues" evidence="1">
    <location>
        <begin position="38"/>
        <end position="58"/>
    </location>
</feature>